<evidence type="ECO:0000256" key="1">
    <source>
        <dbReference type="SAM" id="MobiDB-lite"/>
    </source>
</evidence>
<comment type="caution">
    <text evidence="2">The sequence shown here is derived from an EMBL/GenBank/DDBJ whole genome shotgun (WGS) entry which is preliminary data.</text>
</comment>
<accession>A0A936YYA9</accession>
<dbReference type="Proteomes" id="UP000599109">
    <property type="component" value="Unassembled WGS sequence"/>
</dbReference>
<reference evidence="2 3" key="1">
    <citation type="journal article" date="2017" name="Int. J. Syst. Evol. Microbiol.">
        <title>Ramlibacter monticola sp. nov., isolated from forest soil.</title>
        <authorList>
            <person name="Chaudhary D.K."/>
            <person name="Kim J."/>
        </authorList>
    </citation>
    <scope>NUCLEOTIDE SEQUENCE [LARGE SCALE GENOMIC DNA]</scope>
    <source>
        <strain evidence="2 3">KACC 19175</strain>
    </source>
</reference>
<organism evidence="2 3">
    <name type="scientific">Ramlibacter monticola</name>
    <dbReference type="NCBI Taxonomy" id="1926872"/>
    <lineage>
        <taxon>Bacteria</taxon>
        <taxon>Pseudomonadati</taxon>
        <taxon>Pseudomonadota</taxon>
        <taxon>Betaproteobacteria</taxon>
        <taxon>Burkholderiales</taxon>
        <taxon>Comamonadaceae</taxon>
        <taxon>Ramlibacter</taxon>
    </lineage>
</organism>
<evidence type="ECO:0000313" key="2">
    <source>
        <dbReference type="EMBL" id="MBL0390846.1"/>
    </source>
</evidence>
<protein>
    <submittedName>
        <fullName evidence="2">Uncharacterized protein</fullName>
    </submittedName>
</protein>
<dbReference type="AlphaFoldDB" id="A0A936YYA9"/>
<keyword evidence="3" id="KW-1185">Reference proteome</keyword>
<name>A0A936YYA9_9BURK</name>
<feature type="compositionally biased region" description="Polar residues" evidence="1">
    <location>
        <begin position="67"/>
        <end position="77"/>
    </location>
</feature>
<dbReference type="RefSeq" id="WP_201673423.1">
    <property type="nucleotide sequence ID" value="NZ_JAEQNE010000001.1"/>
</dbReference>
<proteinExistence type="predicted"/>
<dbReference type="EMBL" id="JAEQNE010000001">
    <property type="protein sequence ID" value="MBL0390846.1"/>
    <property type="molecule type" value="Genomic_DNA"/>
</dbReference>
<evidence type="ECO:0000313" key="3">
    <source>
        <dbReference type="Proteomes" id="UP000599109"/>
    </source>
</evidence>
<sequence>MECGRNPQEDADETSQEGARSLFLRLLERLKRVDPPPSGEQAAPDSLLPPGRRSGRGTESLEPYLNQYRNSRPSSLE</sequence>
<feature type="region of interest" description="Disordered" evidence="1">
    <location>
        <begin position="1"/>
        <end position="20"/>
    </location>
</feature>
<feature type="region of interest" description="Disordered" evidence="1">
    <location>
        <begin position="30"/>
        <end position="77"/>
    </location>
</feature>
<gene>
    <name evidence="2" type="ORF">JJ685_06800</name>
</gene>